<protein>
    <recommendedName>
        <fullName evidence="3">Response regulatory domain-containing protein</fullName>
    </recommendedName>
</protein>
<dbReference type="SMART" id="SM00448">
    <property type="entry name" value="REC"/>
    <property type="match status" value="1"/>
</dbReference>
<keyword evidence="5" id="KW-1185">Reference proteome</keyword>
<evidence type="ECO:0000256" key="2">
    <source>
        <dbReference type="PROSITE-ProRule" id="PRU00169"/>
    </source>
</evidence>
<organism evidence="4 5">
    <name type="scientific">Marisediminicola antarctica</name>
    <dbReference type="NCBI Taxonomy" id="674079"/>
    <lineage>
        <taxon>Bacteria</taxon>
        <taxon>Bacillati</taxon>
        <taxon>Actinomycetota</taxon>
        <taxon>Actinomycetes</taxon>
        <taxon>Micrococcales</taxon>
        <taxon>Microbacteriaceae</taxon>
        <taxon>Marisediminicola</taxon>
    </lineage>
</organism>
<dbReference type="InterPro" id="IPR050595">
    <property type="entry name" value="Bact_response_regulator"/>
</dbReference>
<keyword evidence="1 2" id="KW-0597">Phosphoprotein</keyword>
<dbReference type="GO" id="GO:0000160">
    <property type="term" value="P:phosphorelay signal transduction system"/>
    <property type="evidence" value="ECO:0007669"/>
    <property type="project" value="InterPro"/>
</dbReference>
<accession>A0A7L5ALM1</accession>
<dbReference type="Proteomes" id="UP000464507">
    <property type="component" value="Chromosome"/>
</dbReference>
<dbReference type="EMBL" id="CP017146">
    <property type="protein sequence ID" value="QHO70982.1"/>
    <property type="molecule type" value="Genomic_DNA"/>
</dbReference>
<dbReference type="PROSITE" id="PS50110">
    <property type="entry name" value="RESPONSE_REGULATORY"/>
    <property type="match status" value="1"/>
</dbReference>
<dbReference type="PANTHER" id="PTHR44591">
    <property type="entry name" value="STRESS RESPONSE REGULATOR PROTEIN 1"/>
    <property type="match status" value="1"/>
</dbReference>
<name>A0A7L5ALM1_9MICO</name>
<dbReference type="KEGG" id="mant:BHD05_05000"/>
<dbReference type="InterPro" id="IPR001789">
    <property type="entry name" value="Sig_transdc_resp-reg_receiver"/>
</dbReference>
<evidence type="ECO:0000313" key="5">
    <source>
        <dbReference type="Proteomes" id="UP000464507"/>
    </source>
</evidence>
<proteinExistence type="predicted"/>
<dbReference type="AlphaFoldDB" id="A0A7L5ALM1"/>
<feature type="domain" description="Response regulatory" evidence="3">
    <location>
        <begin position="1"/>
        <end position="117"/>
    </location>
</feature>
<sequence length="124" mass="13212">MLVADDDADIRVLVGIAVRKSGLELIGAAIDGTEAWELVRELKPDLLVTDVSMPGLTGLELCSLIRDDDELSGTRVVLLSAAVDEAAHAAGRDAGAVDYLIKPFSPRELAERLVELTQSSTARK</sequence>
<evidence type="ECO:0000256" key="1">
    <source>
        <dbReference type="ARBA" id="ARBA00022553"/>
    </source>
</evidence>
<evidence type="ECO:0000313" key="4">
    <source>
        <dbReference type="EMBL" id="QHO70982.1"/>
    </source>
</evidence>
<dbReference type="Pfam" id="PF00072">
    <property type="entry name" value="Response_reg"/>
    <property type="match status" value="1"/>
</dbReference>
<dbReference type="SUPFAM" id="SSF52172">
    <property type="entry name" value="CheY-like"/>
    <property type="match status" value="1"/>
</dbReference>
<dbReference type="Gene3D" id="3.40.50.2300">
    <property type="match status" value="1"/>
</dbReference>
<feature type="modified residue" description="4-aspartylphosphate" evidence="2">
    <location>
        <position position="50"/>
    </location>
</feature>
<dbReference type="InterPro" id="IPR011006">
    <property type="entry name" value="CheY-like_superfamily"/>
</dbReference>
<gene>
    <name evidence="4" type="ORF">BHD05_05000</name>
</gene>
<evidence type="ECO:0000259" key="3">
    <source>
        <dbReference type="PROSITE" id="PS50110"/>
    </source>
</evidence>
<reference evidence="4 5" key="1">
    <citation type="submission" date="2016-09" db="EMBL/GenBank/DDBJ databases">
        <title>Complete genome sequence of microbes from the polar regions.</title>
        <authorList>
            <person name="Liao L."/>
            <person name="Chen B."/>
        </authorList>
    </citation>
    <scope>NUCLEOTIDE SEQUENCE [LARGE SCALE GENOMIC DNA]</scope>
    <source>
        <strain evidence="4 5">ZS314</strain>
    </source>
</reference>
<dbReference type="PANTHER" id="PTHR44591:SF3">
    <property type="entry name" value="RESPONSE REGULATORY DOMAIN-CONTAINING PROTEIN"/>
    <property type="match status" value="1"/>
</dbReference>